<sequence length="298" mass="32582">MIAELNRLIELIEDRLTDDLDVASLASRLGTTEYHLRRMFSSLAGMSLSEYIRRRRMSVAAADILGGGDLLGIAVRYGYGSTEAFGRAFRSVHGLSIGDVKRNGGPLRQQSQLRFRLTVEGNITMETRITDRPAFRLVGHAATVPLIHEGINPHIQAHIASLPTTEHSRLKALSDDEPAGLLQVTADVDPDYAEGSELTYLHGVAVADTTPVDDDLDTIEVPAGTWAIFRTEGEYPAALQKVWAATATDWFPSNPWRLRPGPSIVAILDRADDFSTAITELWLPIERAAGDASHASSR</sequence>
<dbReference type="SMART" id="SM00342">
    <property type="entry name" value="HTH_ARAC"/>
    <property type="match status" value="1"/>
</dbReference>
<feature type="domain" description="HTH araC/xylS-type" evidence="4">
    <location>
        <begin position="6"/>
        <end position="103"/>
    </location>
</feature>
<dbReference type="InterPro" id="IPR018060">
    <property type="entry name" value="HTH_AraC"/>
</dbReference>
<evidence type="ECO:0000256" key="2">
    <source>
        <dbReference type="ARBA" id="ARBA00023125"/>
    </source>
</evidence>
<protein>
    <submittedName>
        <fullName evidence="5">GyrI-like domain-containing protein</fullName>
    </submittedName>
</protein>
<keyword evidence="3" id="KW-0804">Transcription</keyword>
<evidence type="ECO:0000259" key="4">
    <source>
        <dbReference type="PROSITE" id="PS01124"/>
    </source>
</evidence>
<dbReference type="PROSITE" id="PS01124">
    <property type="entry name" value="HTH_ARAC_FAMILY_2"/>
    <property type="match status" value="1"/>
</dbReference>
<dbReference type="EMBL" id="CP162511">
    <property type="protein sequence ID" value="XDI07498.1"/>
    <property type="molecule type" value="Genomic_DNA"/>
</dbReference>
<dbReference type="RefSeq" id="WP_368499863.1">
    <property type="nucleotide sequence ID" value="NZ_CP162511.1"/>
</dbReference>
<name>A0AB39BMZ9_9MICO</name>
<dbReference type="Gene3D" id="3.20.80.10">
    <property type="entry name" value="Regulatory factor, effector binding domain"/>
    <property type="match status" value="1"/>
</dbReference>
<proteinExistence type="predicted"/>
<dbReference type="InterPro" id="IPR011256">
    <property type="entry name" value="Reg_factor_effector_dom_sf"/>
</dbReference>
<dbReference type="SUPFAM" id="SSF46689">
    <property type="entry name" value="Homeodomain-like"/>
    <property type="match status" value="2"/>
</dbReference>
<dbReference type="InterPro" id="IPR010499">
    <property type="entry name" value="AraC_E-bd"/>
</dbReference>
<keyword evidence="2" id="KW-0238">DNA-binding</keyword>
<accession>A0AB39BMZ9</accession>
<dbReference type="PANTHER" id="PTHR47504:SF5">
    <property type="entry name" value="RIGHT ORIGIN-BINDING PROTEIN"/>
    <property type="match status" value="1"/>
</dbReference>
<dbReference type="PANTHER" id="PTHR47504">
    <property type="entry name" value="RIGHT ORIGIN-BINDING PROTEIN"/>
    <property type="match status" value="1"/>
</dbReference>
<evidence type="ECO:0000313" key="5">
    <source>
        <dbReference type="EMBL" id="XDI07498.1"/>
    </source>
</evidence>
<organism evidence="5">
    <name type="scientific">Herbiconiux sp. A18JL235</name>
    <dbReference type="NCBI Taxonomy" id="3152363"/>
    <lineage>
        <taxon>Bacteria</taxon>
        <taxon>Bacillati</taxon>
        <taxon>Actinomycetota</taxon>
        <taxon>Actinomycetes</taxon>
        <taxon>Micrococcales</taxon>
        <taxon>Microbacteriaceae</taxon>
        <taxon>Herbiconiux</taxon>
    </lineage>
</organism>
<dbReference type="Pfam" id="PF06445">
    <property type="entry name" value="GyrI-like"/>
    <property type="match status" value="1"/>
</dbReference>
<dbReference type="GO" id="GO:0043565">
    <property type="term" value="F:sequence-specific DNA binding"/>
    <property type="evidence" value="ECO:0007669"/>
    <property type="project" value="InterPro"/>
</dbReference>
<dbReference type="InterPro" id="IPR050959">
    <property type="entry name" value="MarA-like"/>
</dbReference>
<dbReference type="SMART" id="SM00871">
    <property type="entry name" value="AraC_E_bind"/>
    <property type="match status" value="1"/>
</dbReference>
<dbReference type="Pfam" id="PF12833">
    <property type="entry name" value="HTH_18"/>
    <property type="match status" value="1"/>
</dbReference>
<dbReference type="GO" id="GO:0003700">
    <property type="term" value="F:DNA-binding transcription factor activity"/>
    <property type="evidence" value="ECO:0007669"/>
    <property type="project" value="InterPro"/>
</dbReference>
<gene>
    <name evidence="5" type="ORF">ABFY20_03860</name>
</gene>
<dbReference type="SUPFAM" id="SSF55136">
    <property type="entry name" value="Probable bacterial effector-binding domain"/>
    <property type="match status" value="1"/>
</dbReference>
<reference evidence="5" key="1">
    <citation type="submission" date="2024-05" db="EMBL/GenBank/DDBJ databases">
        <title>Herbiconiux sp. A18JL235.</title>
        <authorList>
            <person name="Zhang G."/>
        </authorList>
    </citation>
    <scope>NUCLEOTIDE SEQUENCE</scope>
    <source>
        <strain evidence="5">A18JL235</strain>
    </source>
</reference>
<keyword evidence="1" id="KW-0805">Transcription regulation</keyword>
<dbReference type="InterPro" id="IPR029442">
    <property type="entry name" value="GyrI-like"/>
</dbReference>
<evidence type="ECO:0000256" key="1">
    <source>
        <dbReference type="ARBA" id="ARBA00023015"/>
    </source>
</evidence>
<dbReference type="AlphaFoldDB" id="A0AB39BMZ9"/>
<dbReference type="Gene3D" id="1.10.10.60">
    <property type="entry name" value="Homeodomain-like"/>
    <property type="match status" value="1"/>
</dbReference>
<evidence type="ECO:0000256" key="3">
    <source>
        <dbReference type="ARBA" id="ARBA00023163"/>
    </source>
</evidence>
<dbReference type="InterPro" id="IPR009057">
    <property type="entry name" value="Homeodomain-like_sf"/>
</dbReference>